<dbReference type="PANTHER" id="PTHR10982">
    <property type="entry name" value="MALONYL COA-ACYL CARRIER PROTEIN TRANSACYLASE"/>
    <property type="match status" value="1"/>
</dbReference>
<dbReference type="AlphaFoldDB" id="A0A317SQH2"/>
<organism evidence="2 3">
    <name type="scientific">Tuber magnatum</name>
    <name type="common">white Piedmont truffle</name>
    <dbReference type="NCBI Taxonomy" id="42249"/>
    <lineage>
        <taxon>Eukaryota</taxon>
        <taxon>Fungi</taxon>
        <taxon>Dikarya</taxon>
        <taxon>Ascomycota</taxon>
        <taxon>Pezizomycotina</taxon>
        <taxon>Pezizomycetes</taxon>
        <taxon>Pezizales</taxon>
        <taxon>Tuberaceae</taxon>
        <taxon>Tuber</taxon>
    </lineage>
</organism>
<dbReference type="PRINTS" id="PR01483">
    <property type="entry name" value="FASYNTHASE"/>
</dbReference>
<dbReference type="Gene3D" id="2.40.128.700">
    <property type="match status" value="1"/>
</dbReference>
<evidence type="ECO:0000256" key="1">
    <source>
        <dbReference type="ARBA" id="ARBA00022679"/>
    </source>
</evidence>
<dbReference type="STRING" id="42249.A0A317SQH2"/>
<evidence type="ECO:0000313" key="2">
    <source>
        <dbReference type="EMBL" id="PWW76594.1"/>
    </source>
</evidence>
<dbReference type="Proteomes" id="UP000246991">
    <property type="component" value="Unassembled WGS sequence"/>
</dbReference>
<dbReference type="EMBL" id="PYWC01000031">
    <property type="protein sequence ID" value="PWW76594.1"/>
    <property type="molecule type" value="Genomic_DNA"/>
</dbReference>
<reference evidence="2 3" key="1">
    <citation type="submission" date="2018-03" db="EMBL/GenBank/DDBJ databases">
        <title>Genomes of Pezizomycetes fungi and the evolution of truffles.</title>
        <authorList>
            <person name="Murat C."/>
            <person name="Payen T."/>
            <person name="Noel B."/>
            <person name="Kuo A."/>
            <person name="Martin F.M."/>
        </authorList>
    </citation>
    <scope>NUCLEOTIDE SEQUENCE [LARGE SCALE GENOMIC DNA]</scope>
    <source>
        <strain evidence="2">091103-1</strain>
    </source>
</reference>
<dbReference type="InterPro" id="IPR003965">
    <property type="entry name" value="Fatty_acid_synthase"/>
</dbReference>
<accession>A0A317SQH2</accession>
<dbReference type="GO" id="GO:0005835">
    <property type="term" value="C:fatty acid synthase complex"/>
    <property type="evidence" value="ECO:0007669"/>
    <property type="project" value="InterPro"/>
</dbReference>
<evidence type="ECO:0000313" key="3">
    <source>
        <dbReference type="Proteomes" id="UP000246991"/>
    </source>
</evidence>
<protein>
    <submittedName>
        <fullName evidence="2">Uncharacterized protein</fullName>
    </submittedName>
</protein>
<dbReference type="PANTHER" id="PTHR10982:SF21">
    <property type="entry name" value="FATTY ACID SYNTHASE SUBUNIT BETA"/>
    <property type="match status" value="1"/>
</dbReference>
<dbReference type="OrthoDB" id="5427675at2759"/>
<dbReference type="GO" id="GO:0006633">
    <property type="term" value="P:fatty acid biosynthetic process"/>
    <property type="evidence" value="ECO:0007669"/>
    <property type="project" value="InterPro"/>
</dbReference>
<dbReference type="GO" id="GO:0004312">
    <property type="term" value="F:fatty acid synthase activity"/>
    <property type="evidence" value="ECO:0007669"/>
    <property type="project" value="InterPro"/>
</dbReference>
<keyword evidence="1" id="KW-0808">Transferase</keyword>
<proteinExistence type="predicted"/>
<gene>
    <name evidence="2" type="ORF">C7212DRAFT_363524</name>
</gene>
<sequence length="339" mass="38307">MMQRIRPGTAECELRIVVARLRSVGIQPPRQCPNIATEQRGQRRLVTPTPDRCKPQFSNAPQKLRFPEATAKQQRERRLVTPTPDPGYSGMEAWCGVNGEWIQWWTGIFGSGARSGDSGMRTWNGDYEGDPGVDTGLWNCDLEFMELFGTIINSSKVYLANLDFGFISQFIYRGTHTDYENTFPPKIGTPMRVHIASSRDVAVLLSNEWFQLDAFDTESVGKTLSFCLSSFIRLKDEKILSSVESLGQSRLSYPQRRLYRLHQPSKLRVGSQKPGNWLIYLQRHGTGIEQTNFDNAILLNAIPERLIRAPASNRGYACVSGDYNPIRVSRTFSSYANLA</sequence>
<name>A0A317SQH2_9PEZI</name>
<keyword evidence="3" id="KW-1185">Reference proteome</keyword>
<dbReference type="InterPro" id="IPR050830">
    <property type="entry name" value="Fungal_FAS"/>
</dbReference>
<dbReference type="Pfam" id="PF22235">
    <property type="entry name" value="FAS1_thioest_ins"/>
    <property type="match status" value="1"/>
</dbReference>
<comment type="caution">
    <text evidence="2">The sequence shown here is derived from an EMBL/GenBank/DDBJ whole genome shotgun (WGS) entry which is preliminary data.</text>
</comment>